<evidence type="ECO:0000256" key="1">
    <source>
        <dbReference type="ARBA" id="ARBA00023015"/>
    </source>
</evidence>
<feature type="domain" description="Bacterioopsin transcriptional activator GAF and HTH associated" evidence="4">
    <location>
        <begin position="7"/>
        <end position="134"/>
    </location>
</feature>
<organism evidence="5 6">
    <name type="scientific">Natrialba taiwanensis DSM 12281</name>
    <dbReference type="NCBI Taxonomy" id="1230458"/>
    <lineage>
        <taxon>Archaea</taxon>
        <taxon>Methanobacteriati</taxon>
        <taxon>Methanobacteriota</taxon>
        <taxon>Stenosarchaea group</taxon>
        <taxon>Halobacteria</taxon>
        <taxon>Halobacteriales</taxon>
        <taxon>Natrialbaceae</taxon>
        <taxon>Natrialba</taxon>
    </lineage>
</organism>
<sequence length="224" mass="25790">MGFIAEINVAHDELVLVPTIERHPNVMIRYEYEVETDGAVTYFVSLFTDEYKRLEASMEADPTVSNPIRVATFDNRVIYRVQLETERELVPERCAKRGLFVFTITSGSSGWNARVHFPDREALMEFREYCREQDIAFRVDQLYESSASDDETYFLTEQQHEILSLAYYAGYYDIPREATQDDLAEQLDITDSAVSQRLRRAVAELIGATLDDDRTPDESSPSND</sequence>
<dbReference type="SUPFAM" id="SSF88659">
    <property type="entry name" value="Sigma3 and sigma4 domains of RNA polymerase sigma factors"/>
    <property type="match status" value="1"/>
</dbReference>
<dbReference type="InterPro" id="IPR013324">
    <property type="entry name" value="RNA_pol_sigma_r3/r4-like"/>
</dbReference>
<dbReference type="PATRIC" id="fig|1230458.4.peg.4043"/>
<evidence type="ECO:0000259" key="3">
    <source>
        <dbReference type="Pfam" id="PF04967"/>
    </source>
</evidence>
<dbReference type="PANTHER" id="PTHR34236">
    <property type="entry name" value="DIMETHYL SULFOXIDE REDUCTASE TRANSCRIPTIONAL ACTIVATOR"/>
    <property type="match status" value="1"/>
</dbReference>
<evidence type="ECO:0000259" key="4">
    <source>
        <dbReference type="Pfam" id="PF15915"/>
    </source>
</evidence>
<comment type="caution">
    <text evidence="5">The sequence shown here is derived from an EMBL/GenBank/DDBJ whole genome shotgun (WGS) entry which is preliminary data.</text>
</comment>
<dbReference type="PANTHER" id="PTHR34236:SF1">
    <property type="entry name" value="DIMETHYL SULFOXIDE REDUCTASE TRANSCRIPTIONAL ACTIVATOR"/>
    <property type="match status" value="1"/>
</dbReference>
<dbReference type="Pfam" id="PF04967">
    <property type="entry name" value="HTH_10"/>
    <property type="match status" value="1"/>
</dbReference>
<dbReference type="EMBL" id="AOIL01000067">
    <property type="protein sequence ID" value="ELY85653.1"/>
    <property type="molecule type" value="Genomic_DNA"/>
</dbReference>
<dbReference type="InterPro" id="IPR007050">
    <property type="entry name" value="HTH_bacterioopsin"/>
</dbReference>
<dbReference type="InterPro" id="IPR036388">
    <property type="entry name" value="WH-like_DNA-bd_sf"/>
</dbReference>
<evidence type="ECO:0000313" key="5">
    <source>
        <dbReference type="EMBL" id="ELY85653.1"/>
    </source>
</evidence>
<protein>
    <submittedName>
        <fullName evidence="5">Bacterio-opsin activator HTH domain-containing protein</fullName>
    </submittedName>
</protein>
<keyword evidence="2" id="KW-0804">Transcription</keyword>
<dbReference type="Gene3D" id="1.10.10.10">
    <property type="entry name" value="Winged helix-like DNA-binding domain superfamily/Winged helix DNA-binding domain"/>
    <property type="match status" value="1"/>
</dbReference>
<accession>L9ZKD3</accession>
<dbReference type="RefSeq" id="WP_006827600.1">
    <property type="nucleotide sequence ID" value="NZ_AOIL01000067.1"/>
</dbReference>
<gene>
    <name evidence="5" type="ORF">C484_20082</name>
</gene>
<reference evidence="5 6" key="1">
    <citation type="journal article" date="2014" name="PLoS Genet.">
        <title>Phylogenetically driven sequencing of extremely halophilic archaea reveals strategies for static and dynamic osmo-response.</title>
        <authorList>
            <person name="Becker E.A."/>
            <person name="Seitzer P.M."/>
            <person name="Tritt A."/>
            <person name="Larsen D."/>
            <person name="Krusor M."/>
            <person name="Yao A.I."/>
            <person name="Wu D."/>
            <person name="Madern D."/>
            <person name="Eisen J.A."/>
            <person name="Darling A.E."/>
            <person name="Facciotti M.T."/>
        </authorList>
    </citation>
    <scope>NUCLEOTIDE SEQUENCE [LARGE SCALE GENOMIC DNA]</scope>
    <source>
        <strain evidence="5 6">DSM 12281</strain>
    </source>
</reference>
<dbReference type="OrthoDB" id="156233at2157"/>
<dbReference type="InterPro" id="IPR031803">
    <property type="entry name" value="BAT_GAF/HTH-assoc"/>
</dbReference>
<dbReference type="Proteomes" id="UP000011648">
    <property type="component" value="Unassembled WGS sequence"/>
</dbReference>
<evidence type="ECO:0000313" key="6">
    <source>
        <dbReference type="Proteomes" id="UP000011648"/>
    </source>
</evidence>
<keyword evidence="1" id="KW-0805">Transcription regulation</keyword>
<evidence type="ECO:0000256" key="2">
    <source>
        <dbReference type="ARBA" id="ARBA00023163"/>
    </source>
</evidence>
<keyword evidence="6" id="KW-1185">Reference proteome</keyword>
<proteinExistence type="predicted"/>
<feature type="domain" description="HTH bat-type" evidence="3">
    <location>
        <begin position="155"/>
        <end position="206"/>
    </location>
</feature>
<name>L9ZKD3_9EURY</name>
<dbReference type="Pfam" id="PF15915">
    <property type="entry name" value="BAT"/>
    <property type="match status" value="1"/>
</dbReference>
<dbReference type="AlphaFoldDB" id="L9ZKD3"/>